<dbReference type="PANTHER" id="PTHR30081:SF1">
    <property type="entry name" value="PROTEIN TRANSLOCASE SUBUNIT SECD"/>
    <property type="match status" value="1"/>
</dbReference>
<evidence type="ECO:0000256" key="5">
    <source>
        <dbReference type="ARBA" id="ARBA00022927"/>
    </source>
</evidence>
<comment type="function">
    <text evidence="9">Part of the Sec protein translocase complex. Interacts with the SecYEG preprotein conducting channel. SecDF uses the proton motive force (PMF) to complete protein translocation after the ATP-dependent function of SecA.</text>
</comment>
<feature type="transmembrane region" description="Helical" evidence="9">
    <location>
        <begin position="428"/>
        <end position="448"/>
    </location>
</feature>
<evidence type="ECO:0000256" key="2">
    <source>
        <dbReference type="ARBA" id="ARBA00022448"/>
    </source>
</evidence>
<evidence type="ECO:0000313" key="15">
    <source>
        <dbReference type="Proteomes" id="UP000766698"/>
    </source>
</evidence>
<dbReference type="Gene3D" id="3.30.70.3220">
    <property type="match status" value="1"/>
</dbReference>
<dbReference type="InterPro" id="IPR048634">
    <property type="entry name" value="SecD_SecF_C"/>
</dbReference>
<keyword evidence="15" id="KW-1185">Reference proteome</keyword>
<feature type="domain" description="SecDF P1 head subdomain" evidence="13">
    <location>
        <begin position="276"/>
        <end position="382"/>
    </location>
</feature>
<evidence type="ECO:0000256" key="10">
    <source>
        <dbReference type="SAM" id="MobiDB-lite"/>
    </source>
</evidence>
<feature type="region of interest" description="Disordered" evidence="10">
    <location>
        <begin position="109"/>
        <end position="232"/>
    </location>
</feature>
<dbReference type="Gene3D" id="3.30.1360.200">
    <property type="match status" value="1"/>
</dbReference>
<dbReference type="Pfam" id="PF21760">
    <property type="entry name" value="SecD_1st"/>
    <property type="match status" value="1"/>
</dbReference>
<dbReference type="Pfam" id="PF07549">
    <property type="entry name" value="Sec_GG"/>
    <property type="match status" value="1"/>
</dbReference>
<feature type="domain" description="Protein export membrane protein SecD/SecF C-terminal" evidence="11">
    <location>
        <begin position="383"/>
        <end position="558"/>
    </location>
</feature>
<dbReference type="InterPro" id="IPR054384">
    <property type="entry name" value="SecDF_P1_head"/>
</dbReference>
<comment type="caution">
    <text evidence="14">The sequence shown here is derived from an EMBL/GenBank/DDBJ whole genome shotgun (WGS) entry which is preliminary data.</text>
</comment>
<feature type="compositionally biased region" description="Basic and acidic residues" evidence="10">
    <location>
        <begin position="151"/>
        <end position="174"/>
    </location>
</feature>
<feature type="transmembrane region" description="Helical" evidence="9">
    <location>
        <begin position="532"/>
        <end position="551"/>
    </location>
</feature>
<protein>
    <recommendedName>
        <fullName evidence="9">Protein translocase subunit SecD</fullName>
    </recommendedName>
</protein>
<feature type="transmembrane region" description="Helical" evidence="9">
    <location>
        <begin position="507"/>
        <end position="526"/>
    </location>
</feature>
<feature type="compositionally biased region" description="Polar residues" evidence="10">
    <location>
        <begin position="177"/>
        <end position="186"/>
    </location>
</feature>
<keyword evidence="5 9" id="KW-0653">Protein transport</keyword>
<feature type="transmembrane region" description="Helical" evidence="9">
    <location>
        <begin position="403"/>
        <end position="421"/>
    </location>
</feature>
<dbReference type="NCBIfam" id="TIGR00916">
    <property type="entry name" value="2A0604s01"/>
    <property type="match status" value="1"/>
</dbReference>
<reference evidence="15" key="1">
    <citation type="journal article" date="2020" name="Syst. Appl. Microbiol.">
        <title>Streptomyces alkaliterrae sp. nov., isolated from an alkaline soil, and emended descriptions of Streptomyces alkaliphilus, Streptomyces calidiresistens and Streptomyces durbertensis.</title>
        <authorList>
            <person name="Swiecimska M."/>
            <person name="Golinska P."/>
            <person name="Nouioui I."/>
            <person name="Wypij M."/>
            <person name="Rai M."/>
            <person name="Sangal V."/>
            <person name="Goodfellow M."/>
        </authorList>
    </citation>
    <scope>NUCLEOTIDE SEQUENCE [LARGE SCALE GENOMIC DNA]</scope>
    <source>
        <strain evidence="15">DSM 104538</strain>
    </source>
</reference>
<evidence type="ECO:0000256" key="9">
    <source>
        <dbReference type="HAMAP-Rule" id="MF_01463"/>
    </source>
</evidence>
<keyword evidence="7 9" id="KW-0811">Translocation</keyword>
<comment type="subcellular location">
    <subcellularLocation>
        <location evidence="1 9">Cell membrane</location>
        <topology evidence="1 9">Multi-pass membrane protein</topology>
    </subcellularLocation>
</comment>
<dbReference type="RefSeq" id="WP_182857558.1">
    <property type="nucleotide sequence ID" value="NZ_WMLF01000451.1"/>
</dbReference>
<name>A0ABR6ELR6_9ACTN</name>
<evidence type="ECO:0000259" key="12">
    <source>
        <dbReference type="Pfam" id="PF21760"/>
    </source>
</evidence>
<dbReference type="InterPro" id="IPR048631">
    <property type="entry name" value="SecD_1st"/>
</dbReference>
<feature type="compositionally biased region" description="Polar residues" evidence="10">
    <location>
        <begin position="196"/>
        <end position="206"/>
    </location>
</feature>
<evidence type="ECO:0000256" key="3">
    <source>
        <dbReference type="ARBA" id="ARBA00022475"/>
    </source>
</evidence>
<keyword evidence="2 9" id="KW-0813">Transport</keyword>
<evidence type="ECO:0000259" key="11">
    <source>
        <dbReference type="Pfam" id="PF02355"/>
    </source>
</evidence>
<dbReference type="Pfam" id="PF22599">
    <property type="entry name" value="SecDF_P1_head"/>
    <property type="match status" value="1"/>
</dbReference>
<evidence type="ECO:0000256" key="7">
    <source>
        <dbReference type="ARBA" id="ARBA00023010"/>
    </source>
</evidence>
<accession>A0ABR6ELR6</accession>
<evidence type="ECO:0000256" key="8">
    <source>
        <dbReference type="ARBA" id="ARBA00023136"/>
    </source>
</evidence>
<dbReference type="InterPro" id="IPR005791">
    <property type="entry name" value="SecD"/>
</dbReference>
<dbReference type="EMBL" id="WMLF01000451">
    <property type="protein sequence ID" value="MBB1246288.1"/>
    <property type="molecule type" value="Genomic_DNA"/>
</dbReference>
<dbReference type="InterPro" id="IPR022646">
    <property type="entry name" value="SecD/SecF_CS"/>
</dbReference>
<dbReference type="InterPro" id="IPR022813">
    <property type="entry name" value="SecD/SecF_arch_bac"/>
</dbReference>
<organism evidence="14 15">
    <name type="scientific">Streptomyces durbertensis</name>
    <dbReference type="NCBI Taxonomy" id="2448886"/>
    <lineage>
        <taxon>Bacteria</taxon>
        <taxon>Bacillati</taxon>
        <taxon>Actinomycetota</taxon>
        <taxon>Actinomycetes</taxon>
        <taxon>Kitasatosporales</taxon>
        <taxon>Streptomycetaceae</taxon>
        <taxon>Streptomyces</taxon>
    </lineage>
</organism>
<keyword evidence="3 9" id="KW-1003">Cell membrane</keyword>
<proteinExistence type="inferred from homology"/>
<evidence type="ECO:0000256" key="4">
    <source>
        <dbReference type="ARBA" id="ARBA00022692"/>
    </source>
</evidence>
<dbReference type="HAMAP" id="MF_01463_B">
    <property type="entry name" value="SecD_B"/>
    <property type="match status" value="1"/>
</dbReference>
<evidence type="ECO:0000259" key="13">
    <source>
        <dbReference type="Pfam" id="PF22599"/>
    </source>
</evidence>
<sequence>MATPKRRRSSTGAQGRPLRPLLLALTLIVVLTGGMFLAGATTPRLGIDLAGGTSITLSAKDQPGKGDAVNEANMKTAASIIDRRVNGLGVSEAEVTTQGDRNIVVNIPRGTDEKQAREQVGTTAELGFRKVLTAGDATPPPGAGDTDDTSADGKKDDGKADDRKAEDADGKNDAEASPSNEPSTQGARAGAVNAKANETPSPSPTNGEEQGEEEGKKDEDAPSDQPPAEGGIPADVIKRFEQLDCSTQAARAKANRAVAESEPGDLVAACDREGMAKYVLGPVEVPGTDVTEAAAVFDTEKAQWVVNMKFSSAGSKKFARVTDEIRVMAPPQNQFAITLDGEVVSAPSVDTRISGSAEIRGRFTQEEAQDLANILKFGALPISFEEANVLTISPTLGGEQLKAGLIAGAIGLALVVGYLLFYYRALGLVAVLSLAAMGGFTYVIMSLLGPGIGFALSLPAVCGAIVAIGITADSFIVYFERIRDEVRDGRSVRTAIERAWPRARHTILISDVVSFLAAVVLFFAAVGSVQGFAFVLGLTTLLDIVVVFLITKPLTSLLVQRPFFANGHRWSGLDAKRLGAQPPIRGRRRTPLTAEPKEA</sequence>
<feature type="domain" description="Protein translocase subunit SecDF P1" evidence="12">
    <location>
        <begin position="74"/>
        <end position="131"/>
    </location>
</feature>
<feature type="transmembrane region" description="Helical" evidence="9">
    <location>
        <begin position="454"/>
        <end position="479"/>
    </location>
</feature>
<comment type="caution">
    <text evidence="9">Lacks conserved residue(s) required for the propagation of feature annotation.</text>
</comment>
<dbReference type="SUPFAM" id="SSF82866">
    <property type="entry name" value="Multidrug efflux transporter AcrB transmembrane domain"/>
    <property type="match status" value="1"/>
</dbReference>
<dbReference type="Proteomes" id="UP000766698">
    <property type="component" value="Unassembled WGS sequence"/>
</dbReference>
<keyword evidence="8 9" id="KW-0472">Membrane</keyword>
<evidence type="ECO:0000256" key="1">
    <source>
        <dbReference type="ARBA" id="ARBA00004651"/>
    </source>
</evidence>
<dbReference type="NCBIfam" id="TIGR01129">
    <property type="entry name" value="secD"/>
    <property type="match status" value="1"/>
</dbReference>
<dbReference type="PANTHER" id="PTHR30081">
    <property type="entry name" value="PROTEIN-EXPORT MEMBRANE PROTEIN SEC"/>
    <property type="match status" value="1"/>
</dbReference>
<evidence type="ECO:0000256" key="6">
    <source>
        <dbReference type="ARBA" id="ARBA00022989"/>
    </source>
</evidence>
<dbReference type="Gene3D" id="1.20.1640.10">
    <property type="entry name" value="Multidrug efflux transporter AcrB transmembrane domain"/>
    <property type="match status" value="1"/>
</dbReference>
<evidence type="ECO:0000313" key="14">
    <source>
        <dbReference type="EMBL" id="MBB1246288.1"/>
    </source>
</evidence>
<comment type="similarity">
    <text evidence="9">Belongs to the SecD/SecF family. SecD subfamily.</text>
</comment>
<gene>
    <name evidence="9 14" type="primary">secD</name>
    <name evidence="14" type="ORF">GL263_22415</name>
</gene>
<dbReference type="InterPro" id="IPR055344">
    <property type="entry name" value="SecD_SecF_C_bact"/>
</dbReference>
<keyword evidence="6 9" id="KW-1133">Transmembrane helix</keyword>
<comment type="subunit">
    <text evidence="9">Forms a complex with SecF. Part of the essential Sec protein translocation apparatus which comprises SecA, SecYEG and auxiliary proteins SecDF. Other proteins may also be involved.</text>
</comment>
<keyword evidence="4 9" id="KW-0812">Transmembrane</keyword>
<dbReference type="Pfam" id="PF02355">
    <property type="entry name" value="SecD_SecF_C"/>
    <property type="match status" value="1"/>
</dbReference>